<feature type="active site" description="Charge relay system" evidence="4">
    <location>
        <position position="281"/>
    </location>
</feature>
<evidence type="ECO:0000256" key="3">
    <source>
        <dbReference type="ARBA" id="ARBA00022525"/>
    </source>
</evidence>
<keyword evidence="3" id="KW-0964">Secreted</keyword>
<protein>
    <submittedName>
        <fullName evidence="11">Pancreatic lipase-related protein 2-like isoform X1</fullName>
    </submittedName>
</protein>
<proteinExistence type="inferred from homology"/>
<gene>
    <name evidence="11" type="primary">LOC116291758</name>
</gene>
<dbReference type="Gene3D" id="3.40.50.1820">
    <property type="entry name" value="alpha/beta hydrolase"/>
    <property type="match status" value="1"/>
</dbReference>
<evidence type="ECO:0000259" key="9">
    <source>
        <dbReference type="PROSITE" id="PS50095"/>
    </source>
</evidence>
<feature type="binding site" evidence="5">
    <location>
        <position position="226"/>
    </location>
    <ligand>
        <name>Ca(2+)</name>
        <dbReference type="ChEBI" id="CHEBI:29108"/>
    </ligand>
</feature>
<dbReference type="PANTHER" id="PTHR11610:SF178">
    <property type="entry name" value="LIPASE MEMBER H-A-LIKE PROTEIN"/>
    <property type="match status" value="1"/>
</dbReference>
<dbReference type="OrthoDB" id="6019621at2759"/>
<dbReference type="GeneID" id="116291758"/>
<feature type="active site" description="Nucleophile" evidence="4">
    <location>
        <position position="182"/>
    </location>
</feature>
<dbReference type="CDD" id="cd00707">
    <property type="entry name" value="Pancreat_lipase_like"/>
    <property type="match status" value="1"/>
</dbReference>
<keyword evidence="5" id="KW-0106">Calcium</keyword>
<comment type="subcellular location">
    <subcellularLocation>
        <location evidence="1">Secreted</location>
    </subcellularLocation>
</comment>
<dbReference type="RefSeq" id="XP_031554826.1">
    <property type="nucleotide sequence ID" value="XM_031698966.1"/>
</dbReference>
<dbReference type="InterPro" id="IPR033906">
    <property type="entry name" value="Lipase_N"/>
</dbReference>
<dbReference type="FunCoup" id="A0A6P8HG68">
    <property type="interactions" value="167"/>
</dbReference>
<dbReference type="Gene3D" id="2.60.60.20">
    <property type="entry name" value="PLAT/LH2 domain"/>
    <property type="match status" value="1"/>
</dbReference>
<dbReference type="PROSITE" id="PS50095">
    <property type="entry name" value="PLAT"/>
    <property type="match status" value="1"/>
</dbReference>
<dbReference type="AlphaFoldDB" id="A0A6P8HG68"/>
<dbReference type="InterPro" id="IPR029058">
    <property type="entry name" value="AB_hydrolase_fold"/>
</dbReference>
<dbReference type="Pfam" id="PF01477">
    <property type="entry name" value="PLAT"/>
    <property type="match status" value="1"/>
</dbReference>
<dbReference type="InterPro" id="IPR001024">
    <property type="entry name" value="PLAT/LH2_dom"/>
</dbReference>
<accession>A0A6P8HG68</accession>
<evidence type="ECO:0000256" key="7">
    <source>
        <dbReference type="RuleBase" id="RU004262"/>
    </source>
</evidence>
<evidence type="ECO:0000313" key="11">
    <source>
        <dbReference type="RefSeq" id="XP_031554826.1"/>
    </source>
</evidence>
<evidence type="ECO:0000313" key="10">
    <source>
        <dbReference type="Proteomes" id="UP000515163"/>
    </source>
</evidence>
<feature type="domain" description="PLAT" evidence="9">
    <location>
        <begin position="356"/>
        <end position="470"/>
    </location>
</feature>
<dbReference type="GO" id="GO:0016042">
    <property type="term" value="P:lipid catabolic process"/>
    <property type="evidence" value="ECO:0007669"/>
    <property type="project" value="TreeGrafter"/>
</dbReference>
<dbReference type="InterPro" id="IPR016272">
    <property type="entry name" value="Lipase_LIPH"/>
</dbReference>
<dbReference type="GO" id="GO:0052689">
    <property type="term" value="F:carboxylic ester hydrolase activity"/>
    <property type="evidence" value="ECO:0007669"/>
    <property type="project" value="InterPro"/>
</dbReference>
<comment type="caution">
    <text evidence="6">Lacks conserved residue(s) required for the propagation of feature annotation.</text>
</comment>
<dbReference type="GO" id="GO:0016298">
    <property type="term" value="F:lipase activity"/>
    <property type="evidence" value="ECO:0007669"/>
    <property type="project" value="InterPro"/>
</dbReference>
<feature type="chain" id="PRO_5028417403" evidence="8">
    <location>
        <begin position="32"/>
        <end position="472"/>
    </location>
</feature>
<dbReference type="GO" id="GO:0046872">
    <property type="term" value="F:metal ion binding"/>
    <property type="evidence" value="ECO:0007669"/>
    <property type="project" value="UniProtKB-KW"/>
</dbReference>
<dbReference type="InterPro" id="IPR000734">
    <property type="entry name" value="TAG_lipase"/>
</dbReference>
<dbReference type="PRINTS" id="PR00821">
    <property type="entry name" value="TAGLIPASE"/>
</dbReference>
<evidence type="ECO:0000256" key="4">
    <source>
        <dbReference type="PIRSR" id="PIRSR000865-1"/>
    </source>
</evidence>
<keyword evidence="10" id="KW-1185">Reference proteome</keyword>
<dbReference type="InterPro" id="IPR036392">
    <property type="entry name" value="PLAT/LH2_dom_sf"/>
</dbReference>
<feature type="active site" description="Charge relay system" evidence="4">
    <location>
        <position position="210"/>
    </location>
</feature>
<feature type="signal peptide" evidence="8">
    <location>
        <begin position="1"/>
        <end position="31"/>
    </location>
</feature>
<name>A0A6P8HG68_ACTTE</name>
<evidence type="ECO:0000256" key="6">
    <source>
        <dbReference type="PROSITE-ProRule" id="PRU00152"/>
    </source>
</evidence>
<sequence length="472" mass="52650">MWTATLGRERVSIMFTGILVYLSILFASCSADRGICYPKYGCFHNDAPFKRPLVPFPNPADLIGTKYRLYTRASPLKSSIIDDTDDAKLLKSGYDGQKRTILIVHGFVEHGQIPWMNRIRQALLQKEDANVIQVDWYKGAKIPYETATANTRMVGAQIFELINFLNNRTDNTPSSFYIVGFSLGAHIAGYVGRRIKDSGSIKLGRITGLDPASVFFVEEHRDVRLDPTDADFVDVMHTDIDFLGSYTQSGHVDFYPNGGLDQRGCPTGLKNGPIDYIICDHMRAPEYYHQSVLAVGSRCPMRAFPCKSMYDFERGYCFKCQSEECPTMGYGAEAARGKALGKHYLYTNEKSPFCSLHYQVAFKTGHGWFAGISAAIHINIYGSNGNSGIIRLKTRDINDGTVEAFIAPVSQDLGVLTKVDVRHNGIPIIQKWYLEKVVIKFEGSNIAYTACFNAWLNSAGGVRKLKQGELPC</sequence>
<dbReference type="SUPFAM" id="SSF49723">
    <property type="entry name" value="Lipase/lipooxygenase domain (PLAT/LH2 domain)"/>
    <property type="match status" value="1"/>
</dbReference>
<evidence type="ECO:0000256" key="8">
    <source>
        <dbReference type="SAM" id="SignalP"/>
    </source>
</evidence>
<dbReference type="Pfam" id="PF00151">
    <property type="entry name" value="Lipase"/>
    <property type="match status" value="1"/>
</dbReference>
<keyword evidence="5" id="KW-0479">Metal-binding</keyword>
<feature type="binding site" evidence="5">
    <location>
        <position position="229"/>
    </location>
    <ligand>
        <name>Ca(2+)</name>
        <dbReference type="ChEBI" id="CHEBI:29108"/>
    </ligand>
</feature>
<dbReference type="Proteomes" id="UP000515163">
    <property type="component" value="Unplaced"/>
</dbReference>
<comment type="similarity">
    <text evidence="2 7">Belongs to the AB hydrolase superfamily. Lipase family.</text>
</comment>
<dbReference type="InParanoid" id="A0A6P8HG68"/>
<dbReference type="InterPro" id="IPR013818">
    <property type="entry name" value="Lipase"/>
</dbReference>
<dbReference type="PANTHER" id="PTHR11610">
    <property type="entry name" value="LIPASE"/>
    <property type="match status" value="1"/>
</dbReference>
<dbReference type="GO" id="GO:0005615">
    <property type="term" value="C:extracellular space"/>
    <property type="evidence" value="ECO:0007669"/>
    <property type="project" value="TreeGrafter"/>
</dbReference>
<organism evidence="10 11">
    <name type="scientific">Actinia tenebrosa</name>
    <name type="common">Australian red waratah sea anemone</name>
    <dbReference type="NCBI Taxonomy" id="6105"/>
    <lineage>
        <taxon>Eukaryota</taxon>
        <taxon>Metazoa</taxon>
        <taxon>Cnidaria</taxon>
        <taxon>Anthozoa</taxon>
        <taxon>Hexacorallia</taxon>
        <taxon>Actiniaria</taxon>
        <taxon>Actiniidae</taxon>
        <taxon>Actinia</taxon>
    </lineage>
</organism>
<dbReference type="KEGG" id="aten:116291758"/>
<reference evidence="11" key="1">
    <citation type="submission" date="2025-08" db="UniProtKB">
        <authorList>
            <consortium name="RefSeq"/>
        </authorList>
    </citation>
    <scope>IDENTIFICATION</scope>
    <source>
        <tissue evidence="11">Tentacle</tissue>
    </source>
</reference>
<dbReference type="SUPFAM" id="SSF53474">
    <property type="entry name" value="alpha/beta-Hydrolases"/>
    <property type="match status" value="1"/>
</dbReference>
<dbReference type="PIRSF" id="PIRSF000865">
    <property type="entry name" value="Lipoprotein_lipase_LIPH"/>
    <property type="match status" value="1"/>
</dbReference>
<evidence type="ECO:0000256" key="5">
    <source>
        <dbReference type="PIRSR" id="PIRSR000865-2"/>
    </source>
</evidence>
<evidence type="ECO:0000256" key="2">
    <source>
        <dbReference type="ARBA" id="ARBA00010701"/>
    </source>
</evidence>
<feature type="binding site" evidence="5">
    <location>
        <position position="224"/>
    </location>
    <ligand>
        <name>Ca(2+)</name>
        <dbReference type="ChEBI" id="CHEBI:29108"/>
    </ligand>
</feature>
<keyword evidence="8" id="KW-0732">Signal</keyword>
<evidence type="ECO:0000256" key="1">
    <source>
        <dbReference type="ARBA" id="ARBA00004613"/>
    </source>
</evidence>